<evidence type="ECO:0000256" key="2">
    <source>
        <dbReference type="ARBA" id="ARBA00023125"/>
    </source>
</evidence>
<keyword evidence="2" id="KW-0238">DNA-binding</keyword>
<evidence type="ECO:0000259" key="4">
    <source>
        <dbReference type="PROSITE" id="PS50937"/>
    </source>
</evidence>
<dbReference type="Pfam" id="PF13411">
    <property type="entry name" value="MerR_1"/>
    <property type="match status" value="1"/>
</dbReference>
<gene>
    <name evidence="5" type="ORF">AN403_1941</name>
</gene>
<evidence type="ECO:0000313" key="6">
    <source>
        <dbReference type="Proteomes" id="UP000050349"/>
    </source>
</evidence>
<protein>
    <submittedName>
        <fullName evidence="5">MerR regulatory family protein</fullName>
    </submittedName>
</protein>
<name>A0A0N8NWJ1_PSEFL</name>
<dbReference type="GO" id="GO:0003700">
    <property type="term" value="F:DNA-binding transcription factor activity"/>
    <property type="evidence" value="ECO:0007669"/>
    <property type="project" value="InterPro"/>
</dbReference>
<sequence length="319" mass="35645">MPVLTDVVSGVPQAVSLEQERLFPIREVARLTSVNPVTLRAWERRYGLIVPTRTESGHRLYSMTDIERVRSILGWIGRGVAVSKIGTLLARAAPLSTLSHIIPKDLVLADYTQWQQQIRVAVSAFDDVQLEQVYGQVFSSYSLPVVFQDILLPVWRQLLQRQDQFGGASEWIFLDGFLRSRVLQRLLLMRDTRPRRVVICALVGHCRELELLLATLFLSSPQMGIRVLPMGQPIDELTLVCERIKPQALVLFSNHVPAPGLPRRLNRLAMSLECRLLLAGDASDLAQESLAGSSIGCLGNEGEVMSQRLKQFLAGTLDT</sequence>
<organism evidence="5 6">
    <name type="scientific">Pseudomonas fluorescens</name>
    <dbReference type="NCBI Taxonomy" id="294"/>
    <lineage>
        <taxon>Bacteria</taxon>
        <taxon>Pseudomonadati</taxon>
        <taxon>Pseudomonadota</taxon>
        <taxon>Gammaproteobacteria</taxon>
        <taxon>Pseudomonadales</taxon>
        <taxon>Pseudomonadaceae</taxon>
        <taxon>Pseudomonas</taxon>
    </lineage>
</organism>
<dbReference type="PATRIC" id="fig|294.162.peg.4062"/>
<dbReference type="AlphaFoldDB" id="A0A0N8NWJ1"/>
<evidence type="ECO:0000256" key="1">
    <source>
        <dbReference type="ARBA" id="ARBA00023015"/>
    </source>
</evidence>
<dbReference type="Proteomes" id="UP000050349">
    <property type="component" value="Unassembled WGS sequence"/>
</dbReference>
<reference evidence="5 6" key="1">
    <citation type="submission" date="2015-09" db="EMBL/GenBank/DDBJ databases">
        <authorList>
            <consortium name="Swine Surveillance"/>
        </authorList>
    </citation>
    <scope>NUCLEOTIDE SEQUENCE [LARGE SCALE GENOMIC DNA]</scope>
    <source>
        <strain evidence="5 6">S613</strain>
    </source>
</reference>
<keyword evidence="3" id="KW-0804">Transcription</keyword>
<dbReference type="PROSITE" id="PS50937">
    <property type="entry name" value="HTH_MERR_2"/>
    <property type="match status" value="1"/>
</dbReference>
<dbReference type="Gene3D" id="1.10.1660.10">
    <property type="match status" value="1"/>
</dbReference>
<dbReference type="RefSeq" id="WP_057398916.1">
    <property type="nucleotide sequence ID" value="NZ_LJXB01000084.1"/>
</dbReference>
<dbReference type="EMBL" id="LJXB01000084">
    <property type="protein sequence ID" value="KPU57545.1"/>
    <property type="molecule type" value="Genomic_DNA"/>
</dbReference>
<evidence type="ECO:0000256" key="3">
    <source>
        <dbReference type="ARBA" id="ARBA00023163"/>
    </source>
</evidence>
<dbReference type="SUPFAM" id="SSF46955">
    <property type="entry name" value="Putative DNA-binding domain"/>
    <property type="match status" value="1"/>
</dbReference>
<comment type="caution">
    <text evidence="5">The sequence shown here is derived from an EMBL/GenBank/DDBJ whole genome shotgun (WGS) entry which is preliminary data.</text>
</comment>
<dbReference type="CDD" id="cd01104">
    <property type="entry name" value="HTH_MlrA-CarA"/>
    <property type="match status" value="1"/>
</dbReference>
<proteinExistence type="predicted"/>
<accession>A0A0N8NWJ1</accession>
<dbReference type="PANTHER" id="PTHR30204:SF67">
    <property type="entry name" value="HTH-TYPE TRANSCRIPTIONAL REGULATOR MLRA-RELATED"/>
    <property type="match status" value="1"/>
</dbReference>
<dbReference type="PANTHER" id="PTHR30204">
    <property type="entry name" value="REDOX-CYCLING DRUG-SENSING TRANSCRIPTIONAL ACTIVATOR SOXR"/>
    <property type="match status" value="1"/>
</dbReference>
<dbReference type="SMART" id="SM00422">
    <property type="entry name" value="HTH_MERR"/>
    <property type="match status" value="1"/>
</dbReference>
<dbReference type="InterPro" id="IPR047057">
    <property type="entry name" value="MerR_fam"/>
</dbReference>
<dbReference type="InterPro" id="IPR009061">
    <property type="entry name" value="DNA-bd_dom_put_sf"/>
</dbReference>
<feature type="domain" description="HTH merR-type" evidence="4">
    <location>
        <begin position="22"/>
        <end position="91"/>
    </location>
</feature>
<dbReference type="OrthoDB" id="9800334at2"/>
<evidence type="ECO:0000313" key="5">
    <source>
        <dbReference type="EMBL" id="KPU57545.1"/>
    </source>
</evidence>
<keyword evidence="1" id="KW-0805">Transcription regulation</keyword>
<dbReference type="InterPro" id="IPR000551">
    <property type="entry name" value="MerR-type_HTH_dom"/>
</dbReference>
<dbReference type="GO" id="GO:0003677">
    <property type="term" value="F:DNA binding"/>
    <property type="evidence" value="ECO:0007669"/>
    <property type="project" value="UniProtKB-KW"/>
</dbReference>